<gene>
    <name evidence="2" type="ORF">ETSY1_09015</name>
</gene>
<dbReference type="SUPFAM" id="SSF56112">
    <property type="entry name" value="Protein kinase-like (PK-like)"/>
    <property type="match status" value="1"/>
</dbReference>
<protein>
    <recommendedName>
        <fullName evidence="1">Aminoglycoside phosphotransferase domain-containing protein</fullName>
    </recommendedName>
</protein>
<comment type="caution">
    <text evidence="2">The sequence shown here is derived from an EMBL/GenBank/DDBJ whole genome shotgun (WGS) entry which is preliminary data.</text>
</comment>
<dbReference type="PANTHER" id="PTHR21310">
    <property type="entry name" value="AMINOGLYCOSIDE PHOSPHOTRANSFERASE-RELATED-RELATED"/>
    <property type="match status" value="1"/>
</dbReference>
<evidence type="ECO:0000313" key="3">
    <source>
        <dbReference type="Proteomes" id="UP000019141"/>
    </source>
</evidence>
<organism evidence="2 3">
    <name type="scientific">Entotheonella factor</name>
    <dbReference type="NCBI Taxonomy" id="1429438"/>
    <lineage>
        <taxon>Bacteria</taxon>
        <taxon>Pseudomonadati</taxon>
        <taxon>Nitrospinota/Tectimicrobiota group</taxon>
        <taxon>Candidatus Tectimicrobiota</taxon>
        <taxon>Candidatus Entotheonellia</taxon>
        <taxon>Candidatus Entotheonellales</taxon>
        <taxon>Candidatus Entotheonellaceae</taxon>
        <taxon>Candidatus Entotheonella</taxon>
    </lineage>
</organism>
<evidence type="ECO:0000259" key="1">
    <source>
        <dbReference type="Pfam" id="PF01636"/>
    </source>
</evidence>
<dbReference type="HOGENOM" id="CLU_068444_0_0_7"/>
<evidence type="ECO:0000313" key="2">
    <source>
        <dbReference type="EMBL" id="ETX01030.1"/>
    </source>
</evidence>
<dbReference type="Pfam" id="PF01636">
    <property type="entry name" value="APH"/>
    <property type="match status" value="1"/>
</dbReference>
<dbReference type="InterPro" id="IPR002575">
    <property type="entry name" value="Aminoglycoside_PTrfase"/>
</dbReference>
<sequence length="352" mass="39070">MAYPDNPEIEAQREAIIAEQLLSALRQRSGKASLEFSEPLTRLTGGFETLTYRFQLTVESGDFAGPLVLRLFNQADVPDQSRREAAFQNALADLGYPVPRVVGQFDTGIIDWSFNVMERMAGHAMLAEIEQTEEAAVKVITWLAKIHTQLHQIPSGLVIAAVEKAGFPRDRFSMAARLRDLSRYVEDPVLVGLKPVFDWLVRHRPVEQEVPVVCHGDLHPGNIMVADGKVTGVIDWSGPAFADPELDVAATLTVIKVAAGELEPQLRPFLGPMAALYLKLYQENAPIDLDKVGYYEALRCFRTFTRATAFHTPDIQPSLVPHDQYPWSGEFAMQMARAQVKAVTGIEMPVTS</sequence>
<proteinExistence type="predicted"/>
<dbReference type="AlphaFoldDB" id="W4LT38"/>
<keyword evidence="3" id="KW-1185">Reference proteome</keyword>
<dbReference type="InterPro" id="IPR011009">
    <property type="entry name" value="Kinase-like_dom_sf"/>
</dbReference>
<feature type="domain" description="Aminoglycoside phosphotransferase" evidence="1">
    <location>
        <begin position="40"/>
        <end position="255"/>
    </location>
</feature>
<dbReference type="Gene3D" id="3.30.200.20">
    <property type="entry name" value="Phosphorylase Kinase, domain 1"/>
    <property type="match status" value="1"/>
</dbReference>
<accession>W4LT38</accession>
<dbReference type="EMBL" id="AZHW01000277">
    <property type="protein sequence ID" value="ETX01030.1"/>
    <property type="molecule type" value="Genomic_DNA"/>
</dbReference>
<dbReference type="Proteomes" id="UP000019141">
    <property type="component" value="Unassembled WGS sequence"/>
</dbReference>
<dbReference type="Gene3D" id="3.90.1200.10">
    <property type="match status" value="1"/>
</dbReference>
<name>W4LT38_ENTF1</name>
<reference evidence="2 3" key="1">
    <citation type="journal article" date="2014" name="Nature">
        <title>An environmental bacterial taxon with a large and distinct metabolic repertoire.</title>
        <authorList>
            <person name="Wilson M.C."/>
            <person name="Mori T."/>
            <person name="Ruckert C."/>
            <person name="Uria A.R."/>
            <person name="Helf M.J."/>
            <person name="Takada K."/>
            <person name="Gernert C."/>
            <person name="Steffens U.A."/>
            <person name="Heycke N."/>
            <person name="Schmitt S."/>
            <person name="Rinke C."/>
            <person name="Helfrich E.J."/>
            <person name="Brachmann A.O."/>
            <person name="Gurgui C."/>
            <person name="Wakimoto T."/>
            <person name="Kracht M."/>
            <person name="Crusemann M."/>
            <person name="Hentschel U."/>
            <person name="Abe I."/>
            <person name="Matsunaga S."/>
            <person name="Kalinowski J."/>
            <person name="Takeyama H."/>
            <person name="Piel J."/>
        </authorList>
    </citation>
    <scope>NUCLEOTIDE SEQUENCE [LARGE SCALE GENOMIC DNA]</scope>
    <source>
        <strain evidence="3">TSY1</strain>
    </source>
</reference>
<dbReference type="InterPro" id="IPR051678">
    <property type="entry name" value="AGP_Transferase"/>
</dbReference>